<evidence type="ECO:0000313" key="4">
    <source>
        <dbReference type="Proteomes" id="UP000005286"/>
    </source>
</evidence>
<dbReference type="PATRIC" id="fig|879305.3.peg.1288"/>
<organism evidence="3 4">
    <name type="scientific">Anaerococcus prevotii ACS-065-V-Col13</name>
    <dbReference type="NCBI Taxonomy" id="879305"/>
    <lineage>
        <taxon>Bacteria</taxon>
        <taxon>Bacillati</taxon>
        <taxon>Bacillota</taxon>
        <taxon>Tissierellia</taxon>
        <taxon>Tissierellales</taxon>
        <taxon>Peptoniphilaceae</taxon>
        <taxon>Anaerococcus</taxon>
    </lineage>
</organism>
<name>F0GWV0_9FIRM</name>
<keyword evidence="2" id="KW-0812">Transmembrane</keyword>
<evidence type="ECO:0000256" key="2">
    <source>
        <dbReference type="SAM" id="Phobius"/>
    </source>
</evidence>
<dbReference type="AlphaFoldDB" id="F0GWV0"/>
<keyword evidence="4" id="KW-1185">Reference proteome</keyword>
<reference evidence="3 4" key="1">
    <citation type="submission" date="2011-01" db="EMBL/GenBank/DDBJ databases">
        <authorList>
            <person name="Durkin A.S."/>
            <person name="Madupu R."/>
            <person name="Torralba M."/>
            <person name="Gillis M."/>
            <person name="Methe B."/>
            <person name="Sutton G."/>
            <person name="Nelson K.E."/>
        </authorList>
    </citation>
    <scope>NUCLEOTIDE SEQUENCE [LARGE SCALE GENOMIC DNA]</scope>
    <source>
        <strain evidence="3 4">ACS-065-V-Col13</strain>
    </source>
</reference>
<dbReference type="eggNOG" id="COG4694">
    <property type="taxonomic scope" value="Bacteria"/>
</dbReference>
<feature type="transmembrane region" description="Helical" evidence="2">
    <location>
        <begin position="76"/>
        <end position="95"/>
    </location>
</feature>
<gene>
    <name evidence="3" type="ORF">HMPREF9290_0599</name>
</gene>
<dbReference type="EMBL" id="AEXM01000028">
    <property type="protein sequence ID" value="EGC81702.1"/>
    <property type="molecule type" value="Genomic_DNA"/>
</dbReference>
<dbReference type="STRING" id="879305.HMPREF9290_0599"/>
<keyword evidence="2" id="KW-0472">Membrane</keyword>
<proteinExistence type="predicted"/>
<evidence type="ECO:0000313" key="3">
    <source>
        <dbReference type="EMBL" id="EGC81702.1"/>
    </source>
</evidence>
<protein>
    <submittedName>
        <fullName evidence="3">Uncharacterized protein</fullName>
    </submittedName>
</protein>
<feature type="compositionally biased region" description="Polar residues" evidence="1">
    <location>
        <begin position="288"/>
        <end position="305"/>
    </location>
</feature>
<evidence type="ECO:0000256" key="1">
    <source>
        <dbReference type="SAM" id="MobiDB-lite"/>
    </source>
</evidence>
<feature type="transmembrane region" description="Helical" evidence="2">
    <location>
        <begin position="331"/>
        <end position="351"/>
    </location>
</feature>
<dbReference type="Proteomes" id="UP000005286">
    <property type="component" value="Unassembled WGS sequence"/>
</dbReference>
<accession>F0GWV0</accession>
<keyword evidence="2" id="KW-1133">Transmembrane helix</keyword>
<feature type="transmembrane region" description="Helical" evidence="2">
    <location>
        <begin position="30"/>
        <end position="56"/>
    </location>
</feature>
<feature type="region of interest" description="Disordered" evidence="1">
    <location>
        <begin position="282"/>
        <end position="309"/>
    </location>
</feature>
<sequence>MTDKNKRRIEEPVVYEQATSNLQAGKNLSWASIFAGAVTAAAVFTVLSLLTAALGFGLFSAQSANPLSGVGIGTGIWTIITLLISFCAGGFVAGYSARSTGLLHGAITWALTILLLFTLIFNAVSSALGFAGNVVGKAASTAGSAVSDVAGGISSVAGDAASAGLEKAGAAISDVDTEELQGNLEQYLSDTEVEELQPEYIEGQLQASRDEITQAVKDIALNPDDSDKIINNLTESLSNRAKTIADAADKDAIDEAVSKNSDLTEDEAAQVSENIYEGIQEASKSAEESLNNASDEISKLSSEANQKVDETVENAKEGADKAANKVSAGSVLVFVGLVLALCISAYAGRLGERKAKDFVRK</sequence>
<feature type="transmembrane region" description="Helical" evidence="2">
    <location>
        <begin position="107"/>
        <end position="131"/>
    </location>
</feature>
<dbReference type="RefSeq" id="WP_004835284.1">
    <property type="nucleotide sequence ID" value="NZ_AEXM01000028.1"/>
</dbReference>
<comment type="caution">
    <text evidence="3">The sequence shown here is derived from an EMBL/GenBank/DDBJ whole genome shotgun (WGS) entry which is preliminary data.</text>
</comment>